<feature type="region of interest" description="Disordered" evidence="1">
    <location>
        <begin position="156"/>
        <end position="181"/>
    </location>
</feature>
<feature type="region of interest" description="Disordered" evidence="1">
    <location>
        <begin position="222"/>
        <end position="285"/>
    </location>
</feature>
<protein>
    <submittedName>
        <fullName evidence="2">Uncharacterized protein</fullName>
    </submittedName>
</protein>
<reference evidence="2 3" key="1">
    <citation type="submission" date="2018-11" db="EMBL/GenBank/DDBJ databases">
        <authorList>
            <consortium name="Pathogen Informatics"/>
        </authorList>
    </citation>
    <scope>NUCLEOTIDE SEQUENCE [LARGE SCALE GENOMIC DNA]</scope>
</reference>
<feature type="compositionally biased region" description="Low complexity" evidence="1">
    <location>
        <begin position="79"/>
        <end position="89"/>
    </location>
</feature>
<proteinExistence type="predicted"/>
<dbReference type="AlphaFoldDB" id="A0A3P7FT23"/>
<feature type="compositionally biased region" description="Low complexity" evidence="1">
    <location>
        <begin position="222"/>
        <end position="244"/>
    </location>
</feature>
<gene>
    <name evidence="2" type="ORF">WBA_LOCUS7254</name>
</gene>
<name>A0A3P7FT23_WUCBA</name>
<feature type="compositionally biased region" description="Polar residues" evidence="1">
    <location>
        <begin position="253"/>
        <end position="264"/>
    </location>
</feature>
<feature type="compositionally biased region" description="Low complexity" evidence="1">
    <location>
        <begin position="265"/>
        <end position="285"/>
    </location>
</feature>
<feature type="region of interest" description="Disordered" evidence="1">
    <location>
        <begin position="61"/>
        <end position="89"/>
    </location>
</feature>
<organism evidence="2 3">
    <name type="scientific">Wuchereria bancrofti</name>
    <dbReference type="NCBI Taxonomy" id="6293"/>
    <lineage>
        <taxon>Eukaryota</taxon>
        <taxon>Metazoa</taxon>
        <taxon>Ecdysozoa</taxon>
        <taxon>Nematoda</taxon>
        <taxon>Chromadorea</taxon>
        <taxon>Rhabditida</taxon>
        <taxon>Spirurina</taxon>
        <taxon>Spiruromorpha</taxon>
        <taxon>Filarioidea</taxon>
        <taxon>Onchocercidae</taxon>
        <taxon>Wuchereria</taxon>
    </lineage>
</organism>
<dbReference type="InParanoid" id="A0A3P7FT23"/>
<keyword evidence="3" id="KW-1185">Reference proteome</keyword>
<evidence type="ECO:0000256" key="1">
    <source>
        <dbReference type="SAM" id="MobiDB-lite"/>
    </source>
</evidence>
<accession>A0A3P7FT23</accession>
<evidence type="ECO:0000313" key="3">
    <source>
        <dbReference type="Proteomes" id="UP000270924"/>
    </source>
</evidence>
<feature type="compositionally biased region" description="Low complexity" evidence="1">
    <location>
        <begin position="157"/>
        <end position="166"/>
    </location>
</feature>
<dbReference type="OrthoDB" id="5873916at2759"/>
<dbReference type="OMA" id="DNEWPSP"/>
<dbReference type="EMBL" id="UYWW01004998">
    <property type="protein sequence ID" value="VDM13868.1"/>
    <property type="molecule type" value="Genomic_DNA"/>
</dbReference>
<dbReference type="Proteomes" id="UP000270924">
    <property type="component" value="Unassembled WGS sequence"/>
</dbReference>
<evidence type="ECO:0000313" key="2">
    <source>
        <dbReference type="EMBL" id="VDM13868.1"/>
    </source>
</evidence>
<sequence>MREILSNDNNDYSKHILSDKTSLSTSNTPPLQSMLSLFEPCGRSNSTSSMPSISVTSFVTSTGRHRLLPQTPDEHIRRSSSPRLLPTPPLSFQSVSPLLSLSSKSTTTTASDLSVYHNWNLDQRSIITGRRLPQTPIHNDFFIDKKNRAAVKQQYSTTTTVNNDNNVNDDDNTDNIADNEWPLPTVIQRKFSELQKVSQNDCSNSSSEHITYDTSLRSLQRLSSLKQQQQQQQQKHKQQQQQQQEGGEGGKFNQPQYSLDHSSGTSTSTNAYSQSSSLSPSVEQV</sequence>